<name>A0AA39AKQ1_VITRO</name>
<dbReference type="InterPro" id="IPR036396">
    <property type="entry name" value="Cyt_P450_sf"/>
</dbReference>
<dbReference type="PRINTS" id="PR00385">
    <property type="entry name" value="P450"/>
</dbReference>
<dbReference type="Gene3D" id="1.10.630.10">
    <property type="entry name" value="Cytochrome P450"/>
    <property type="match status" value="1"/>
</dbReference>
<evidence type="ECO:0008006" key="10">
    <source>
        <dbReference type="Google" id="ProtNLM"/>
    </source>
</evidence>
<dbReference type="PANTHER" id="PTHR47953:SF1">
    <property type="entry name" value="CYTOCHROME P450 71A9"/>
    <property type="match status" value="1"/>
</dbReference>
<keyword evidence="5 7" id="KW-0408">Iron</keyword>
<evidence type="ECO:0000256" key="4">
    <source>
        <dbReference type="ARBA" id="ARBA00023002"/>
    </source>
</evidence>
<comment type="similarity">
    <text evidence="1">Belongs to the cytochrome P450 family.</text>
</comment>
<dbReference type="GO" id="GO:0016705">
    <property type="term" value="F:oxidoreductase activity, acting on paired donors, with incorporation or reduction of molecular oxygen"/>
    <property type="evidence" value="ECO:0007669"/>
    <property type="project" value="InterPro"/>
</dbReference>
<feature type="binding site" description="axial binding residue" evidence="7">
    <location>
        <position position="133"/>
    </location>
    <ligand>
        <name>heme</name>
        <dbReference type="ChEBI" id="CHEBI:30413"/>
    </ligand>
    <ligandPart>
        <name>Fe</name>
        <dbReference type="ChEBI" id="CHEBI:18248"/>
    </ligandPart>
</feature>
<dbReference type="PRINTS" id="PR00463">
    <property type="entry name" value="EP450I"/>
</dbReference>
<dbReference type="InterPro" id="IPR001128">
    <property type="entry name" value="Cyt_P450"/>
</dbReference>
<dbReference type="InterPro" id="IPR002401">
    <property type="entry name" value="Cyt_P450_E_grp-I"/>
</dbReference>
<keyword evidence="4" id="KW-0560">Oxidoreductase</keyword>
<dbReference type="Pfam" id="PF00067">
    <property type="entry name" value="p450"/>
    <property type="match status" value="1"/>
</dbReference>
<reference evidence="8 9" key="1">
    <citation type="journal article" date="2023" name="BMC Biotechnol.">
        <title>Vitis rotundifolia cv Carlos genome sequencing.</title>
        <authorList>
            <person name="Huff M."/>
            <person name="Hulse-Kemp A."/>
            <person name="Scheffler B."/>
            <person name="Youngblood R."/>
            <person name="Simpson S."/>
            <person name="Babiker E."/>
            <person name="Staton M."/>
        </authorList>
    </citation>
    <scope>NUCLEOTIDE SEQUENCE [LARGE SCALE GENOMIC DNA]</scope>
    <source>
        <tissue evidence="8">Leaf</tissue>
    </source>
</reference>
<evidence type="ECO:0000313" key="8">
    <source>
        <dbReference type="EMBL" id="KAJ9708755.1"/>
    </source>
</evidence>
<gene>
    <name evidence="8" type="ORF">PVL29_000662</name>
</gene>
<organism evidence="8 9">
    <name type="scientific">Vitis rotundifolia</name>
    <name type="common">Muscadine grape</name>
    <dbReference type="NCBI Taxonomy" id="103349"/>
    <lineage>
        <taxon>Eukaryota</taxon>
        <taxon>Viridiplantae</taxon>
        <taxon>Streptophyta</taxon>
        <taxon>Embryophyta</taxon>
        <taxon>Tracheophyta</taxon>
        <taxon>Spermatophyta</taxon>
        <taxon>Magnoliopsida</taxon>
        <taxon>eudicotyledons</taxon>
        <taxon>Gunneridae</taxon>
        <taxon>Pentapetalae</taxon>
        <taxon>rosids</taxon>
        <taxon>Vitales</taxon>
        <taxon>Vitaceae</taxon>
        <taxon>Viteae</taxon>
        <taxon>Vitis</taxon>
    </lineage>
</organism>
<proteinExistence type="inferred from homology"/>
<keyword evidence="6" id="KW-0503">Monooxygenase</keyword>
<evidence type="ECO:0000256" key="3">
    <source>
        <dbReference type="ARBA" id="ARBA00022723"/>
    </source>
</evidence>
<sequence>MNLLLAGVNTSASTVVWAMAELARNPREMKKAQAEVRSVIGNKGKVTESDLDQLLYLKLVVKETFRLHPPGPLLLPRKIMSYFQMNGYHIHPKTRVHVNNSEEFFPERFIDNSIDFKGRHFELLPFGAGRRVCTAINMGIAMVELTFANLLYHFNWKLPHGMKEEDINMEEGAGITSPKKFALILRPTQYP</sequence>
<dbReference type="AlphaFoldDB" id="A0AA39AKQ1"/>
<evidence type="ECO:0000313" key="9">
    <source>
        <dbReference type="Proteomes" id="UP001168098"/>
    </source>
</evidence>
<evidence type="ECO:0000256" key="5">
    <source>
        <dbReference type="ARBA" id="ARBA00023004"/>
    </source>
</evidence>
<dbReference type="Proteomes" id="UP001168098">
    <property type="component" value="Unassembled WGS sequence"/>
</dbReference>
<evidence type="ECO:0000256" key="1">
    <source>
        <dbReference type="ARBA" id="ARBA00010617"/>
    </source>
</evidence>
<dbReference type="GO" id="GO:0005506">
    <property type="term" value="F:iron ion binding"/>
    <property type="evidence" value="ECO:0007669"/>
    <property type="project" value="InterPro"/>
</dbReference>
<comment type="caution">
    <text evidence="8">The sequence shown here is derived from an EMBL/GenBank/DDBJ whole genome shotgun (WGS) entry which is preliminary data.</text>
</comment>
<comment type="cofactor">
    <cofactor evidence="7">
        <name>heme</name>
        <dbReference type="ChEBI" id="CHEBI:30413"/>
    </cofactor>
</comment>
<keyword evidence="2 7" id="KW-0349">Heme</keyword>
<evidence type="ECO:0000256" key="2">
    <source>
        <dbReference type="ARBA" id="ARBA00022617"/>
    </source>
</evidence>
<protein>
    <recommendedName>
        <fullName evidence="10">Cytochrome P450</fullName>
    </recommendedName>
</protein>
<dbReference type="InterPro" id="IPR052306">
    <property type="entry name" value="CYP450_71D"/>
</dbReference>
<evidence type="ECO:0000256" key="7">
    <source>
        <dbReference type="PIRSR" id="PIRSR602401-1"/>
    </source>
</evidence>
<accession>A0AA39AKQ1</accession>
<evidence type="ECO:0000256" key="6">
    <source>
        <dbReference type="ARBA" id="ARBA00023033"/>
    </source>
</evidence>
<dbReference type="EMBL" id="JARBHA010000001">
    <property type="protein sequence ID" value="KAJ9708755.1"/>
    <property type="molecule type" value="Genomic_DNA"/>
</dbReference>
<dbReference type="GO" id="GO:0004497">
    <property type="term" value="F:monooxygenase activity"/>
    <property type="evidence" value="ECO:0007669"/>
    <property type="project" value="UniProtKB-KW"/>
</dbReference>
<keyword evidence="3 7" id="KW-0479">Metal-binding</keyword>
<dbReference type="SUPFAM" id="SSF48264">
    <property type="entry name" value="Cytochrome P450"/>
    <property type="match status" value="1"/>
</dbReference>
<keyword evidence="9" id="KW-1185">Reference proteome</keyword>
<dbReference type="PANTHER" id="PTHR47953">
    <property type="entry name" value="OS08G0105600 PROTEIN"/>
    <property type="match status" value="1"/>
</dbReference>
<dbReference type="GO" id="GO:0020037">
    <property type="term" value="F:heme binding"/>
    <property type="evidence" value="ECO:0007669"/>
    <property type="project" value="InterPro"/>
</dbReference>